<dbReference type="PANTHER" id="PTHR12045:SF3">
    <property type="entry name" value="INACTIVE ALLANTOICASE-RELATED"/>
    <property type="match status" value="1"/>
</dbReference>
<dbReference type="GO" id="GO:0000256">
    <property type="term" value="P:allantoin catabolic process"/>
    <property type="evidence" value="ECO:0007669"/>
    <property type="project" value="InterPro"/>
</dbReference>
<dbReference type="SUPFAM" id="SSF49785">
    <property type="entry name" value="Galactose-binding domain-like"/>
    <property type="match status" value="1"/>
</dbReference>
<name>A0AAD1MWX3_9MYCO</name>
<evidence type="ECO:0000259" key="2">
    <source>
        <dbReference type="Pfam" id="PF03561"/>
    </source>
</evidence>
<proteinExistence type="inferred from homology"/>
<feature type="domain" description="Allantoicase" evidence="2">
    <location>
        <begin position="20"/>
        <end position="82"/>
    </location>
</feature>
<gene>
    <name evidence="3" type="ORF">MLIT_48200</name>
</gene>
<dbReference type="Proteomes" id="UP000466607">
    <property type="component" value="Chromosome"/>
</dbReference>
<dbReference type="PANTHER" id="PTHR12045">
    <property type="entry name" value="ALLANTOICASE"/>
    <property type="match status" value="1"/>
</dbReference>
<accession>A0AAD1MWX3</accession>
<dbReference type="EMBL" id="AP022586">
    <property type="protein sequence ID" value="BBY19228.1"/>
    <property type="molecule type" value="Genomic_DNA"/>
</dbReference>
<dbReference type="GO" id="GO:0004037">
    <property type="term" value="F:allantoicase activity"/>
    <property type="evidence" value="ECO:0007669"/>
    <property type="project" value="InterPro"/>
</dbReference>
<dbReference type="AlphaFoldDB" id="A0AAD1MWX3"/>
<dbReference type="InterPro" id="IPR008979">
    <property type="entry name" value="Galactose-bd-like_sf"/>
</dbReference>
<protein>
    <recommendedName>
        <fullName evidence="2">Allantoicase domain-containing protein</fullName>
    </recommendedName>
</protein>
<dbReference type="Gene3D" id="2.60.120.260">
    <property type="entry name" value="Galactose-binding domain-like"/>
    <property type="match status" value="1"/>
</dbReference>
<dbReference type="InterPro" id="IPR005164">
    <property type="entry name" value="Allantoicase"/>
</dbReference>
<sequence>MSTPHPHFLALPDLASRAAGGAVGWANDELFAEKENLITRAAAEHRPATFGRKGQVYDGWETSRRRGVGNDWVQVRFAAQGTPSVAG</sequence>
<keyword evidence="4" id="KW-1185">Reference proteome</keyword>
<reference evidence="3 4" key="1">
    <citation type="journal article" date="2019" name="Emerg. Microbes Infect.">
        <title>Comprehensive subspecies identification of 175 nontuberculous mycobacteria species based on 7547 genomic profiles.</title>
        <authorList>
            <person name="Matsumoto Y."/>
            <person name="Kinjo T."/>
            <person name="Motooka D."/>
            <person name="Nabeya D."/>
            <person name="Jung N."/>
            <person name="Uechi K."/>
            <person name="Horii T."/>
            <person name="Iida T."/>
            <person name="Fujita J."/>
            <person name="Nakamura S."/>
        </authorList>
    </citation>
    <scope>NUCLEOTIDE SEQUENCE [LARGE SCALE GENOMIC DNA]</scope>
    <source>
        <strain evidence="3 4">JCM 17423</strain>
    </source>
</reference>
<dbReference type="InterPro" id="IPR015908">
    <property type="entry name" value="Allantoicase_dom"/>
</dbReference>
<evidence type="ECO:0000313" key="3">
    <source>
        <dbReference type="EMBL" id="BBY19228.1"/>
    </source>
</evidence>
<organism evidence="3 4">
    <name type="scientific">Mycolicibacterium litorale</name>
    <dbReference type="NCBI Taxonomy" id="758802"/>
    <lineage>
        <taxon>Bacteria</taxon>
        <taxon>Bacillati</taxon>
        <taxon>Actinomycetota</taxon>
        <taxon>Actinomycetes</taxon>
        <taxon>Mycobacteriales</taxon>
        <taxon>Mycobacteriaceae</taxon>
        <taxon>Mycolicibacterium</taxon>
    </lineage>
</organism>
<dbReference type="Pfam" id="PF03561">
    <property type="entry name" value="Allantoicase"/>
    <property type="match status" value="1"/>
</dbReference>
<evidence type="ECO:0000256" key="1">
    <source>
        <dbReference type="ARBA" id="ARBA00009242"/>
    </source>
</evidence>
<comment type="similarity">
    <text evidence="1">Belongs to the allantoicase family.</text>
</comment>
<evidence type="ECO:0000313" key="4">
    <source>
        <dbReference type="Proteomes" id="UP000466607"/>
    </source>
</evidence>